<dbReference type="Pfam" id="PF03869">
    <property type="entry name" value="Arc"/>
    <property type="match status" value="1"/>
</dbReference>
<evidence type="ECO:0000259" key="1">
    <source>
        <dbReference type="Pfam" id="PF03869"/>
    </source>
</evidence>
<sequence length="55" mass="5951">MTLRLRPDVYEALRQSAAESVRSMTSEINELLAEVLLKKEKASGSGLATSPDASE</sequence>
<dbReference type="Proteomes" id="UP000664771">
    <property type="component" value="Unassembled WGS sequence"/>
</dbReference>
<comment type="caution">
    <text evidence="2">The sequence shown here is derived from an EMBL/GenBank/DDBJ whole genome shotgun (WGS) entry which is preliminary data.</text>
</comment>
<accession>A0ABS3M0R0</accession>
<name>A0ABS3M0R0_9PROT</name>
<evidence type="ECO:0000313" key="2">
    <source>
        <dbReference type="EMBL" id="MBO1361768.1"/>
    </source>
</evidence>
<reference evidence="2 3" key="1">
    <citation type="submission" date="2021-03" db="EMBL/GenBank/DDBJ databases">
        <title>The complete genome sequence of Acetobacter sacchari TBRC 11175.</title>
        <authorList>
            <person name="Charoenyingcharoen P."/>
            <person name="Yukphan P."/>
        </authorList>
    </citation>
    <scope>NUCLEOTIDE SEQUENCE [LARGE SCALE GENOMIC DNA]</scope>
    <source>
        <strain evidence="2 3">TBRC 11175</strain>
    </source>
</reference>
<keyword evidence="3" id="KW-1185">Reference proteome</keyword>
<feature type="domain" description="Arc-like DNA binding" evidence="1">
    <location>
        <begin position="3"/>
        <end position="39"/>
    </location>
</feature>
<dbReference type="InterPro" id="IPR013321">
    <property type="entry name" value="Arc_rbn_hlx_hlx"/>
</dbReference>
<dbReference type="InterPro" id="IPR005569">
    <property type="entry name" value="Arc_DNA-bd_dom"/>
</dbReference>
<dbReference type="SUPFAM" id="SSF47598">
    <property type="entry name" value="Ribbon-helix-helix"/>
    <property type="match status" value="1"/>
</dbReference>
<protein>
    <submittedName>
        <fullName evidence="2">Arc family DNA-binding protein</fullName>
    </submittedName>
</protein>
<organism evidence="2 3">
    <name type="scientific">Acetobacter sacchari</name>
    <dbReference type="NCBI Taxonomy" id="2661687"/>
    <lineage>
        <taxon>Bacteria</taxon>
        <taxon>Pseudomonadati</taxon>
        <taxon>Pseudomonadota</taxon>
        <taxon>Alphaproteobacteria</taxon>
        <taxon>Acetobacterales</taxon>
        <taxon>Acetobacteraceae</taxon>
        <taxon>Acetobacter</taxon>
    </lineage>
</organism>
<gene>
    <name evidence="2" type="ORF">J2D73_18460</name>
</gene>
<keyword evidence="2" id="KW-0238">DNA-binding</keyword>
<dbReference type="EMBL" id="JAFVMF010000030">
    <property type="protein sequence ID" value="MBO1361768.1"/>
    <property type="molecule type" value="Genomic_DNA"/>
</dbReference>
<proteinExistence type="predicted"/>
<dbReference type="Gene3D" id="1.10.1220.10">
    <property type="entry name" value="Met repressor-like"/>
    <property type="match status" value="1"/>
</dbReference>
<dbReference type="GO" id="GO:0003677">
    <property type="term" value="F:DNA binding"/>
    <property type="evidence" value="ECO:0007669"/>
    <property type="project" value="UniProtKB-KW"/>
</dbReference>
<dbReference type="InterPro" id="IPR010985">
    <property type="entry name" value="Ribbon_hlx_hlx"/>
</dbReference>
<dbReference type="RefSeq" id="WP_207883738.1">
    <property type="nucleotide sequence ID" value="NZ_JAFVMF010000030.1"/>
</dbReference>
<evidence type="ECO:0000313" key="3">
    <source>
        <dbReference type="Proteomes" id="UP000664771"/>
    </source>
</evidence>